<dbReference type="InterPro" id="IPR013087">
    <property type="entry name" value="Znf_C2H2_type"/>
</dbReference>
<evidence type="ECO:0000259" key="3">
    <source>
        <dbReference type="PROSITE" id="PS50157"/>
    </source>
</evidence>
<proteinExistence type="predicted"/>
<accession>A0A168A4K4</accession>
<dbReference type="AlphaFoldDB" id="A0A168A4K4"/>
<comment type="caution">
    <text evidence="4">The sequence shown here is derived from an EMBL/GenBank/DDBJ whole genome shotgun (WGS) entry which is preliminary data.</text>
</comment>
<keyword evidence="1" id="KW-0479">Metal-binding</keyword>
<dbReference type="PANTHER" id="PTHR23225:SF2">
    <property type="entry name" value="AT09679P-RELATED"/>
    <property type="match status" value="1"/>
</dbReference>
<evidence type="ECO:0000256" key="1">
    <source>
        <dbReference type="PROSITE-ProRule" id="PRU00042"/>
    </source>
</evidence>
<evidence type="ECO:0000313" key="5">
    <source>
        <dbReference type="Proteomes" id="UP000076874"/>
    </source>
</evidence>
<reference evidence="4 5" key="1">
    <citation type="journal article" date="2016" name="Genome Biol. Evol.">
        <title>Divergent and convergent evolution of fungal pathogenicity.</title>
        <authorList>
            <person name="Shang Y."/>
            <person name="Xiao G."/>
            <person name="Zheng P."/>
            <person name="Cen K."/>
            <person name="Zhan S."/>
            <person name="Wang C."/>
        </authorList>
    </citation>
    <scope>NUCLEOTIDE SEQUENCE [LARGE SCALE GENOMIC DNA]</scope>
    <source>
        <strain evidence="4 5">RCEF 264</strain>
    </source>
</reference>
<feature type="compositionally biased region" description="Low complexity" evidence="2">
    <location>
        <begin position="96"/>
        <end position="116"/>
    </location>
</feature>
<keyword evidence="1" id="KW-0863">Zinc-finger</keyword>
<name>A0A168A4K4_9HYPO</name>
<dbReference type="Gene3D" id="3.30.160.60">
    <property type="entry name" value="Classic Zinc Finger"/>
    <property type="match status" value="1"/>
</dbReference>
<evidence type="ECO:0000313" key="4">
    <source>
        <dbReference type="EMBL" id="OAA68240.1"/>
    </source>
</evidence>
<organism evidence="4 5">
    <name type="scientific">Niveomyces insectorum RCEF 264</name>
    <dbReference type="NCBI Taxonomy" id="1081102"/>
    <lineage>
        <taxon>Eukaryota</taxon>
        <taxon>Fungi</taxon>
        <taxon>Dikarya</taxon>
        <taxon>Ascomycota</taxon>
        <taxon>Pezizomycotina</taxon>
        <taxon>Sordariomycetes</taxon>
        <taxon>Hypocreomycetidae</taxon>
        <taxon>Hypocreales</taxon>
        <taxon>Cordycipitaceae</taxon>
        <taxon>Niveomyces</taxon>
    </lineage>
</organism>
<dbReference type="PANTHER" id="PTHR23225">
    <property type="entry name" value="ZINC FINGER PROTEIN"/>
    <property type="match status" value="1"/>
</dbReference>
<evidence type="ECO:0000256" key="2">
    <source>
        <dbReference type="SAM" id="MobiDB-lite"/>
    </source>
</evidence>
<keyword evidence="1" id="KW-0862">Zinc</keyword>
<feature type="compositionally biased region" description="Polar residues" evidence="2">
    <location>
        <begin position="18"/>
        <end position="27"/>
    </location>
</feature>
<feature type="region of interest" description="Disordered" evidence="2">
    <location>
        <begin position="16"/>
        <end position="39"/>
    </location>
</feature>
<feature type="compositionally biased region" description="Polar residues" evidence="2">
    <location>
        <begin position="117"/>
        <end position="132"/>
    </location>
</feature>
<gene>
    <name evidence="4" type="ORF">SPI_00435</name>
</gene>
<dbReference type="GO" id="GO:0008270">
    <property type="term" value="F:zinc ion binding"/>
    <property type="evidence" value="ECO:0007669"/>
    <property type="project" value="UniProtKB-KW"/>
</dbReference>
<feature type="compositionally biased region" description="Polar residues" evidence="2">
    <location>
        <begin position="275"/>
        <end position="286"/>
    </location>
</feature>
<feature type="region of interest" description="Disordered" evidence="2">
    <location>
        <begin position="612"/>
        <end position="655"/>
    </location>
</feature>
<feature type="region of interest" description="Disordered" evidence="2">
    <location>
        <begin position="319"/>
        <end position="464"/>
    </location>
</feature>
<dbReference type="PROSITE" id="PS50157">
    <property type="entry name" value="ZINC_FINGER_C2H2_2"/>
    <property type="match status" value="1"/>
</dbReference>
<sequence length="781" mass="83378">MAAGYWRQTQYLPPPASTAGSMGSMGNMNPFLRPLQSATQPYPEDTRLRLQRFYREPGAWDPVSQHVAPTNTLGLVNNGYPSDSYYYDAVLQQQQQQQLGHPAYPAAAAGSPPASSNDFALSNDFTSSSGNARSPPVESEPCFDTLPSTPGEYSPDGQMRTTLATTPHGLMPPLPPALAPALVPFSGTVNGYNGKTAAASEETTAAGTGAVSLLWAGAGLDRLVVDSTEHTHHDGHDQTVVDLHDQMCINPRVIFTPEPAVETGSSENGDDTVHLNGTESNCSSSDWSDDRASLAGGGRDIIQMMLDGPAAYSRLNHGGDCGFRTNNPDNNDGNDDRSRNSESNSNNNNNNNNTHPEYEWDPLERSNTFWTTSSEDNDETQGNPWQLPVRQSPQQSPPGAVQVAAEDGGRNDTADYEAAPPDTIHTQGKTTDEWNTGPAPDTGQPPKKRTRRAGKPVPATASAASAASAAATAAPHLRMAKRRKVAVATQAASAAGRPALPATVTVTATAAPPHKPLAPGSAQAHLECPKCPATFPNSAGLEAHDKKTHCRPFTCRFAYAGCRETFPKRNEYKRHVLRQHIKPHVWRCQKCHGSAYNREDLFKEHCRRMHMPPKLKDEKQKQQSQKKRAGGGAAGGGPSATKKSGPPPPGDSPAMTAWNRALVEEAEASKAERCALPCLIACPAATCDHESTGENALDDHLEHSADHMQRAAQGLENPVVYGGASDATFTAWAVEIKALVAAVDGESSDNGQQAAGPPRYECNDPMPSVRNPPVTTATAMR</sequence>
<keyword evidence="5" id="KW-1185">Reference proteome</keyword>
<dbReference type="InterPro" id="IPR039970">
    <property type="entry name" value="TF_Grauzone"/>
</dbReference>
<dbReference type="SMART" id="SM00355">
    <property type="entry name" value="ZnF_C2H2"/>
    <property type="match status" value="4"/>
</dbReference>
<feature type="domain" description="C2H2-type" evidence="3">
    <location>
        <begin position="526"/>
        <end position="549"/>
    </location>
</feature>
<dbReference type="OrthoDB" id="5388486at2759"/>
<dbReference type="PROSITE" id="PS00028">
    <property type="entry name" value="ZINC_FINGER_C2H2_1"/>
    <property type="match status" value="1"/>
</dbReference>
<feature type="compositionally biased region" description="Polar residues" evidence="2">
    <location>
        <begin position="365"/>
        <end position="394"/>
    </location>
</feature>
<dbReference type="STRING" id="1081102.A0A168A4K4"/>
<protein>
    <submittedName>
        <fullName evidence="4">Zinc finger, C2H2-like protein</fullName>
    </submittedName>
</protein>
<feature type="region of interest" description="Disordered" evidence="2">
    <location>
        <begin position="744"/>
        <end position="781"/>
    </location>
</feature>
<feature type="region of interest" description="Disordered" evidence="2">
    <location>
        <begin position="96"/>
        <end position="144"/>
    </location>
</feature>
<feature type="compositionally biased region" description="Low complexity" evidence="2">
    <location>
        <begin position="341"/>
        <end position="353"/>
    </location>
</feature>
<feature type="region of interest" description="Disordered" evidence="2">
    <location>
        <begin position="259"/>
        <end position="291"/>
    </location>
</feature>
<dbReference type="EMBL" id="AZHD01000001">
    <property type="protein sequence ID" value="OAA68240.1"/>
    <property type="molecule type" value="Genomic_DNA"/>
</dbReference>
<dbReference type="Proteomes" id="UP000076874">
    <property type="component" value="Unassembled WGS sequence"/>
</dbReference>
<dbReference type="GO" id="GO:0003700">
    <property type="term" value="F:DNA-binding transcription factor activity"/>
    <property type="evidence" value="ECO:0007669"/>
    <property type="project" value="InterPro"/>
</dbReference>